<dbReference type="FunCoup" id="A0A0D1YMJ5">
    <property type="interactions" value="131"/>
</dbReference>
<sequence length="480" mass="53532">MSANTFVVLVTGANSGIGFAICCRLIDEFLATREATEKLCLIPTTRSQEKAEATVLRLQKHLEKFCQDVEKAEPGVAAQLKSRVVFEPELLDLCNILSVQRAAKRLRRKYARIDSAILNAGIGGWVGIDWVKAITQFFTQGMKFVTRPEYKIGSVGERSPVQFPRASDNEEANEANGKGDARKEPEMGAVFTANVFGHYLLVHYLMPLLSRPAGQEAGRVIWVGTLEAYKHTFSLDDFQGMRTSMAYESSKRLTDLLVMTANAPTSKPYTTSFFALDSTEPPSFASSTSLEEDLTPRKASLRASTRARSSTPNGRLGSRSSSPRRGSASSSSMTPPEMYSTHPGMVVTDIIALPHWLLIWAWTAVFYIARWCGSPWHNTQPYSGATAMTHLALAPKEQLDKFARGNASDIKWGSATNWRGNERVKITEVEGLYNDKGVPYSDEEREKFFQLGREVWKRMEDLRTEWENRLKDAGFDEGLA</sequence>
<dbReference type="GO" id="GO:0005811">
    <property type="term" value="C:lipid droplet"/>
    <property type="evidence" value="ECO:0007669"/>
    <property type="project" value="TreeGrafter"/>
</dbReference>
<dbReference type="STRING" id="253628.A0A0D1YMJ5"/>
<dbReference type="HOGENOM" id="CLU_029944_0_0_1"/>
<dbReference type="GO" id="GO:0006696">
    <property type="term" value="P:ergosterol biosynthetic process"/>
    <property type="evidence" value="ECO:0007669"/>
    <property type="project" value="TreeGrafter"/>
</dbReference>
<evidence type="ECO:0008006" key="10">
    <source>
        <dbReference type="Google" id="ProtNLM"/>
    </source>
</evidence>
<evidence type="ECO:0000256" key="5">
    <source>
        <dbReference type="ARBA" id="ARBA00023098"/>
    </source>
</evidence>
<dbReference type="EMBL" id="KN847551">
    <property type="protein sequence ID" value="KIW01987.1"/>
    <property type="molecule type" value="Genomic_DNA"/>
</dbReference>
<dbReference type="GeneID" id="27314470"/>
<keyword evidence="3" id="KW-0752">Steroid biosynthesis</keyword>
<dbReference type="GO" id="GO:0000253">
    <property type="term" value="F:3-beta-hydroxysteroid 3-dehydrogenase (NADP+) activity"/>
    <property type="evidence" value="ECO:0007669"/>
    <property type="project" value="TreeGrafter"/>
</dbReference>
<evidence type="ECO:0000256" key="1">
    <source>
        <dbReference type="ARBA" id="ARBA00022516"/>
    </source>
</evidence>
<dbReference type="AlphaFoldDB" id="A0A0D1YMJ5"/>
<feature type="region of interest" description="Disordered" evidence="7">
    <location>
        <begin position="284"/>
        <end position="337"/>
    </location>
</feature>
<evidence type="ECO:0000313" key="9">
    <source>
        <dbReference type="Proteomes" id="UP000053259"/>
    </source>
</evidence>
<dbReference type="InterPro" id="IPR051593">
    <property type="entry name" value="Ergosterol_Biosynth_ERG27"/>
</dbReference>
<evidence type="ECO:0000256" key="7">
    <source>
        <dbReference type="SAM" id="MobiDB-lite"/>
    </source>
</evidence>
<dbReference type="SUPFAM" id="SSF51735">
    <property type="entry name" value="NAD(P)-binding Rossmann-fold domains"/>
    <property type="match status" value="1"/>
</dbReference>
<dbReference type="PANTHER" id="PTHR43647">
    <property type="entry name" value="DEHYDROGENASE"/>
    <property type="match status" value="1"/>
</dbReference>
<protein>
    <recommendedName>
        <fullName evidence="10">3-keto-steroid reductase</fullName>
    </recommendedName>
</protein>
<dbReference type="Proteomes" id="UP000053259">
    <property type="component" value="Unassembled WGS sequence"/>
</dbReference>
<dbReference type="RefSeq" id="XP_016211856.1">
    <property type="nucleotide sequence ID" value="XM_016360144.1"/>
</dbReference>
<evidence type="ECO:0000256" key="2">
    <source>
        <dbReference type="ARBA" id="ARBA00022857"/>
    </source>
</evidence>
<gene>
    <name evidence="8" type="ORF">PV09_06497</name>
</gene>
<reference evidence="8 9" key="1">
    <citation type="submission" date="2015-01" db="EMBL/GenBank/DDBJ databases">
        <title>The Genome Sequence of Ochroconis gallopava CBS43764.</title>
        <authorList>
            <consortium name="The Broad Institute Genomics Platform"/>
            <person name="Cuomo C."/>
            <person name="de Hoog S."/>
            <person name="Gorbushina A."/>
            <person name="Stielow B."/>
            <person name="Teixiera M."/>
            <person name="Abouelleil A."/>
            <person name="Chapman S.B."/>
            <person name="Priest M."/>
            <person name="Young S.K."/>
            <person name="Wortman J."/>
            <person name="Nusbaum C."/>
            <person name="Birren B."/>
        </authorList>
    </citation>
    <scope>NUCLEOTIDE SEQUENCE [LARGE SCALE GENOMIC DNA]</scope>
    <source>
        <strain evidence="8 9">CBS 43764</strain>
    </source>
</reference>
<evidence type="ECO:0000256" key="6">
    <source>
        <dbReference type="ARBA" id="ARBA00023593"/>
    </source>
</evidence>
<accession>A0A0D1YMJ5</accession>
<dbReference type="PANTHER" id="PTHR43647:SF1">
    <property type="entry name" value="3-KETO-STEROID REDUCTASE ERG27"/>
    <property type="match status" value="1"/>
</dbReference>
<dbReference type="GO" id="GO:0005789">
    <property type="term" value="C:endoplasmic reticulum membrane"/>
    <property type="evidence" value="ECO:0007669"/>
    <property type="project" value="TreeGrafter"/>
</dbReference>
<evidence type="ECO:0000313" key="8">
    <source>
        <dbReference type="EMBL" id="KIW01987.1"/>
    </source>
</evidence>
<dbReference type="InParanoid" id="A0A0D1YMJ5"/>
<dbReference type="Gene3D" id="3.40.50.720">
    <property type="entry name" value="NAD(P)-binding Rossmann-like Domain"/>
    <property type="match status" value="1"/>
</dbReference>
<evidence type="ECO:0000256" key="4">
    <source>
        <dbReference type="ARBA" id="ARBA00023002"/>
    </source>
</evidence>
<keyword evidence="2" id="KW-0521">NADP</keyword>
<name>A0A0D1YMJ5_9PEZI</name>
<dbReference type="InterPro" id="IPR036291">
    <property type="entry name" value="NAD(P)-bd_dom_sf"/>
</dbReference>
<dbReference type="OrthoDB" id="9989144at2759"/>
<feature type="compositionally biased region" description="Low complexity" evidence="7">
    <location>
        <begin position="297"/>
        <end position="332"/>
    </location>
</feature>
<organism evidence="8 9">
    <name type="scientific">Verruconis gallopava</name>
    <dbReference type="NCBI Taxonomy" id="253628"/>
    <lineage>
        <taxon>Eukaryota</taxon>
        <taxon>Fungi</taxon>
        <taxon>Dikarya</taxon>
        <taxon>Ascomycota</taxon>
        <taxon>Pezizomycotina</taxon>
        <taxon>Dothideomycetes</taxon>
        <taxon>Pleosporomycetidae</taxon>
        <taxon>Venturiales</taxon>
        <taxon>Sympoventuriaceae</taxon>
        <taxon>Verruconis</taxon>
    </lineage>
</organism>
<dbReference type="VEuPathDB" id="FungiDB:PV09_06497"/>
<keyword evidence="1" id="KW-0444">Lipid biosynthesis</keyword>
<comment type="similarity">
    <text evidence="6">Belongs to the short-chain dehydrogenases/reductases (SDR) family. ERG27 subfamily.</text>
</comment>
<keyword evidence="9" id="KW-1185">Reference proteome</keyword>
<keyword evidence="5" id="KW-0443">Lipid metabolism</keyword>
<dbReference type="GO" id="GO:0005741">
    <property type="term" value="C:mitochondrial outer membrane"/>
    <property type="evidence" value="ECO:0007669"/>
    <property type="project" value="TreeGrafter"/>
</dbReference>
<proteinExistence type="inferred from homology"/>
<keyword evidence="4" id="KW-0560">Oxidoreductase</keyword>
<evidence type="ECO:0000256" key="3">
    <source>
        <dbReference type="ARBA" id="ARBA00022955"/>
    </source>
</evidence>
<feature type="region of interest" description="Disordered" evidence="7">
    <location>
        <begin position="159"/>
        <end position="183"/>
    </location>
</feature>